<dbReference type="InterPro" id="IPR023168">
    <property type="entry name" value="GatB_Yqey_C_2"/>
</dbReference>
<proteinExistence type="predicted"/>
<dbReference type="AlphaFoldDB" id="A0A1G9M7R3"/>
<organism evidence="1 2">
    <name type="scientific">Glycomyces sambucus</name>
    <dbReference type="NCBI Taxonomy" id="380244"/>
    <lineage>
        <taxon>Bacteria</taxon>
        <taxon>Bacillati</taxon>
        <taxon>Actinomycetota</taxon>
        <taxon>Actinomycetes</taxon>
        <taxon>Glycomycetales</taxon>
        <taxon>Glycomycetaceae</taxon>
        <taxon>Glycomyces</taxon>
    </lineage>
</organism>
<reference evidence="2" key="1">
    <citation type="submission" date="2016-10" db="EMBL/GenBank/DDBJ databases">
        <authorList>
            <person name="Varghese N."/>
            <person name="Submissions S."/>
        </authorList>
    </citation>
    <scope>NUCLEOTIDE SEQUENCE [LARGE SCALE GENOMIC DNA]</scope>
    <source>
        <strain evidence="2">CGMCC 4.3147</strain>
    </source>
</reference>
<protein>
    <recommendedName>
        <fullName evidence="3">Glutamyl-tRNA amidotransferase</fullName>
    </recommendedName>
</protein>
<name>A0A1G9M7R3_9ACTN</name>
<dbReference type="EMBL" id="FNGF01000008">
    <property type="protein sequence ID" value="SDL70143.1"/>
    <property type="molecule type" value="Genomic_DNA"/>
</dbReference>
<dbReference type="Pfam" id="PF09424">
    <property type="entry name" value="YqeY"/>
    <property type="match status" value="1"/>
</dbReference>
<dbReference type="InterPro" id="IPR003789">
    <property type="entry name" value="Asn/Gln_tRNA_amidoTrase-B-like"/>
</dbReference>
<keyword evidence="2" id="KW-1185">Reference proteome</keyword>
<dbReference type="SUPFAM" id="SSF89095">
    <property type="entry name" value="GatB/YqeY motif"/>
    <property type="match status" value="1"/>
</dbReference>
<sequence>MSELKTQLETDMRAALKSKDKVTLGTLRMIITAIRNEEVAGKSKRELDDADVVKVLVKQAKQRREAADAFRAGGREESADNELAEEAVIKRYLPTELTEAEVTELVRSAIAEGGFSGPQDMGKVMKAIGPKTAGRADGKLVAGIVKAELAGQGR</sequence>
<dbReference type="STRING" id="380244.SAMN05216298_4898"/>
<evidence type="ECO:0000313" key="1">
    <source>
        <dbReference type="EMBL" id="SDL70143.1"/>
    </source>
</evidence>
<evidence type="ECO:0000313" key="2">
    <source>
        <dbReference type="Proteomes" id="UP000198662"/>
    </source>
</evidence>
<dbReference type="OrthoDB" id="5244551at2"/>
<dbReference type="Proteomes" id="UP000198662">
    <property type="component" value="Unassembled WGS sequence"/>
</dbReference>
<dbReference type="Gene3D" id="1.10.1510.10">
    <property type="entry name" value="Uncharacterised protein YqeY/AIM41 PF09424, N-terminal domain"/>
    <property type="match status" value="1"/>
</dbReference>
<dbReference type="InterPro" id="IPR019004">
    <property type="entry name" value="YqeY/Aim41"/>
</dbReference>
<dbReference type="GO" id="GO:0016884">
    <property type="term" value="F:carbon-nitrogen ligase activity, with glutamine as amido-N-donor"/>
    <property type="evidence" value="ECO:0007669"/>
    <property type="project" value="InterPro"/>
</dbReference>
<evidence type="ECO:0008006" key="3">
    <source>
        <dbReference type="Google" id="ProtNLM"/>
    </source>
</evidence>
<accession>A0A1G9M7R3</accession>
<gene>
    <name evidence="1" type="ORF">SAMN05216298_4898</name>
</gene>
<dbReference type="Gene3D" id="1.10.10.410">
    <property type="match status" value="1"/>
</dbReference>
<dbReference type="RefSeq" id="WP_091054062.1">
    <property type="nucleotide sequence ID" value="NZ_FNGF01000008.1"/>
</dbReference>
<dbReference type="PANTHER" id="PTHR28055">
    <property type="entry name" value="ALTERED INHERITANCE OF MITOCHONDRIA PROTEIN 41, MITOCHONDRIAL"/>
    <property type="match status" value="1"/>
</dbReference>
<dbReference type="PANTHER" id="PTHR28055:SF1">
    <property type="entry name" value="ALTERED INHERITANCE OF MITOCHONDRIA PROTEIN 41, MITOCHONDRIAL"/>
    <property type="match status" value="1"/>
</dbReference>
<dbReference type="InterPro" id="IPR042184">
    <property type="entry name" value="YqeY/Aim41_N"/>
</dbReference>